<dbReference type="AlphaFoldDB" id="A0A6J8BKT7"/>
<dbReference type="InterPro" id="IPR020845">
    <property type="entry name" value="AMP-binding_CS"/>
</dbReference>
<dbReference type="InterPro" id="IPR042099">
    <property type="entry name" value="ANL_N_sf"/>
</dbReference>
<dbReference type="Gene3D" id="3.30.300.30">
    <property type="match status" value="1"/>
</dbReference>
<dbReference type="SUPFAM" id="SSF56801">
    <property type="entry name" value="Acetyl-CoA synthetase-like"/>
    <property type="match status" value="1"/>
</dbReference>
<dbReference type="CDD" id="cd04433">
    <property type="entry name" value="AFD_class_I"/>
    <property type="match status" value="1"/>
</dbReference>
<dbReference type="PANTHER" id="PTHR42814">
    <property type="entry name" value="AMP-BINDING DOMAIN-CONTAINING PROTEIN"/>
    <property type="match status" value="1"/>
</dbReference>
<dbReference type="InterPro" id="IPR000873">
    <property type="entry name" value="AMP-dep_synth/lig_dom"/>
</dbReference>
<dbReference type="Proteomes" id="UP000507470">
    <property type="component" value="Unassembled WGS sequence"/>
</dbReference>
<name>A0A6J8BKT7_MYTCO</name>
<feature type="domain" description="AMP-dependent synthetase/ligase" evidence="1">
    <location>
        <begin position="29"/>
        <end position="418"/>
    </location>
</feature>
<dbReference type="Pfam" id="PF13193">
    <property type="entry name" value="AMP-binding_C"/>
    <property type="match status" value="1"/>
</dbReference>
<sequence length="571" mass="63234">MEQSNEKQSYAFTADTSEVPYQAIPYLLRDNANICPDREAIVFLTTTGERTCVKYKELYDRAKYFAKGLLETGIKRNDVVAISNKNCVEWAITSLGVQMAGAIPLHFFFKRLDGSDILETLHGIPKCTTLIIEPGHLDKNVDICKKLACNFQPEVSSSISSKLLVDLYQVLLLQLSDNGSRCSTVADLIEKGKVSNNALPLISPDDIAAIFLTSGSTGIPKAVPHTHLSLIRSLYDFGNYMDLEPGTRYYNDRPFSWIGGYPGVYMVHQSTRVTGSDIMALKTIDEINSFTTKALEAEKCTVALLITPCLHDMMHNKLPPCKQWPMKVIATGGLPVESSCTKAAGVIADKVVVMYGATEVGFVSTMSVSNPNEFEDHSIGYPAPGVELKIVDDDGNIVTKGTSGEIYFRSRDRFQGYLNNKEKSVLCSDKAGWYKTDDIGVMRGNGSFVMTGRKSDMMIIGGLLVSPLYVENIIKKHPKVVDAYIYPVHNDKMFQCAYAAIVVKPEGALSEEDLRNYIVQQQAGNQDSFLAKRYIPEHFIFYKELPHTHNGKLDRKATALMIKSSKGITST</sequence>
<dbReference type="InterPro" id="IPR025110">
    <property type="entry name" value="AMP-bd_C"/>
</dbReference>
<evidence type="ECO:0000313" key="4">
    <source>
        <dbReference type="Proteomes" id="UP000507470"/>
    </source>
</evidence>
<protein>
    <submittedName>
        <fullName evidence="3">Uncharacterized protein</fullName>
    </submittedName>
</protein>
<evidence type="ECO:0000259" key="1">
    <source>
        <dbReference type="Pfam" id="PF00501"/>
    </source>
</evidence>
<dbReference type="InterPro" id="IPR045851">
    <property type="entry name" value="AMP-bd_C_sf"/>
</dbReference>
<keyword evidence="4" id="KW-1185">Reference proteome</keyword>
<dbReference type="OrthoDB" id="10253115at2759"/>
<dbReference type="EMBL" id="CACVKT020003360">
    <property type="protein sequence ID" value="CAC5383384.1"/>
    <property type="molecule type" value="Genomic_DNA"/>
</dbReference>
<organism evidence="3 4">
    <name type="scientific">Mytilus coruscus</name>
    <name type="common">Sea mussel</name>
    <dbReference type="NCBI Taxonomy" id="42192"/>
    <lineage>
        <taxon>Eukaryota</taxon>
        <taxon>Metazoa</taxon>
        <taxon>Spiralia</taxon>
        <taxon>Lophotrochozoa</taxon>
        <taxon>Mollusca</taxon>
        <taxon>Bivalvia</taxon>
        <taxon>Autobranchia</taxon>
        <taxon>Pteriomorphia</taxon>
        <taxon>Mytilida</taxon>
        <taxon>Mytiloidea</taxon>
        <taxon>Mytilidae</taxon>
        <taxon>Mytilinae</taxon>
        <taxon>Mytilus</taxon>
    </lineage>
</organism>
<gene>
    <name evidence="3" type="ORF">MCOR_19138</name>
</gene>
<feature type="domain" description="AMP-binding enzyme C-terminal" evidence="2">
    <location>
        <begin position="470"/>
        <end position="552"/>
    </location>
</feature>
<evidence type="ECO:0000313" key="3">
    <source>
        <dbReference type="EMBL" id="CAC5383384.1"/>
    </source>
</evidence>
<dbReference type="Pfam" id="PF00501">
    <property type="entry name" value="AMP-binding"/>
    <property type="match status" value="1"/>
</dbReference>
<accession>A0A6J8BKT7</accession>
<dbReference type="PANTHER" id="PTHR42814:SF3">
    <property type="entry name" value="BETA-N-ACETYLHEXOSAMINIDASE"/>
    <property type="match status" value="1"/>
</dbReference>
<dbReference type="PROSITE" id="PS00455">
    <property type="entry name" value="AMP_BINDING"/>
    <property type="match status" value="1"/>
</dbReference>
<reference evidence="3 4" key="1">
    <citation type="submission" date="2020-06" db="EMBL/GenBank/DDBJ databases">
        <authorList>
            <person name="Li R."/>
            <person name="Bekaert M."/>
        </authorList>
    </citation>
    <scope>NUCLEOTIDE SEQUENCE [LARGE SCALE GENOMIC DNA]</scope>
    <source>
        <strain evidence="4">wild</strain>
    </source>
</reference>
<evidence type="ECO:0000259" key="2">
    <source>
        <dbReference type="Pfam" id="PF13193"/>
    </source>
</evidence>
<dbReference type="Gene3D" id="3.40.50.12780">
    <property type="entry name" value="N-terminal domain of ligase-like"/>
    <property type="match status" value="1"/>
</dbReference>
<proteinExistence type="predicted"/>